<gene>
    <name evidence="1" type="ORF">PX52LOC_04036</name>
</gene>
<reference evidence="2" key="1">
    <citation type="submission" date="2019-08" db="EMBL/GenBank/DDBJ databases">
        <title>Limnoglobus roseus gen. nov., sp. nov., a novel freshwater planctomycete with a giant genome from the family Gemmataceae.</title>
        <authorList>
            <person name="Kulichevskaya I.S."/>
            <person name="Naumoff D.G."/>
            <person name="Miroshnikov K."/>
            <person name="Ivanova A."/>
            <person name="Philippov D.A."/>
            <person name="Hakobyan A."/>
            <person name="Rijpstra I.C."/>
            <person name="Sinninghe Damste J.S."/>
            <person name="Liesack W."/>
            <person name="Dedysh S.N."/>
        </authorList>
    </citation>
    <scope>NUCLEOTIDE SEQUENCE [LARGE SCALE GENOMIC DNA]</scope>
    <source>
        <strain evidence="2">PX52</strain>
    </source>
</reference>
<protein>
    <recommendedName>
        <fullName evidence="3">DUF4058 domain-containing protein</fullName>
    </recommendedName>
</protein>
<organism evidence="1 2">
    <name type="scientific">Limnoglobus roseus</name>
    <dbReference type="NCBI Taxonomy" id="2598579"/>
    <lineage>
        <taxon>Bacteria</taxon>
        <taxon>Pseudomonadati</taxon>
        <taxon>Planctomycetota</taxon>
        <taxon>Planctomycetia</taxon>
        <taxon>Gemmatales</taxon>
        <taxon>Gemmataceae</taxon>
        <taxon>Limnoglobus</taxon>
    </lineage>
</organism>
<dbReference type="KEGG" id="lrs:PX52LOC_04036"/>
<dbReference type="Proteomes" id="UP000324974">
    <property type="component" value="Chromosome"/>
</dbReference>
<dbReference type="AlphaFoldDB" id="A0A5C1AEB9"/>
<evidence type="ECO:0000313" key="1">
    <source>
        <dbReference type="EMBL" id="QEL17060.1"/>
    </source>
</evidence>
<evidence type="ECO:0008006" key="3">
    <source>
        <dbReference type="Google" id="ProtNLM"/>
    </source>
</evidence>
<accession>A0A5C1AEB9</accession>
<keyword evidence="2" id="KW-1185">Reference proteome</keyword>
<dbReference type="RefSeq" id="WP_149111715.1">
    <property type="nucleotide sequence ID" value="NZ_CP042425.1"/>
</dbReference>
<dbReference type="EMBL" id="CP042425">
    <property type="protein sequence ID" value="QEL17060.1"/>
    <property type="molecule type" value="Genomic_DNA"/>
</dbReference>
<sequence length="233" mass="25859">MPLQNHFVPPLSQTRPWEGFHSTWATMLAQQLNRILPAGYVAIPQTSRGPHVEIDVAALALSECTSPTGWKPGEPTWGGRVEWSDRDLFEVRVTYVGDTPRLAGAIELVSPANKDRPTARQTFAGKCAGYLRNQVGLIVVDVVTVRHHDLHRELLELLELDVPPDAWQAADSPLYAVSYRTIPADDARLELWPRRLDLGASLPTLPFWIAPDLPIPVDLEASYAAACELLRMS</sequence>
<evidence type="ECO:0000313" key="2">
    <source>
        <dbReference type="Proteomes" id="UP000324974"/>
    </source>
</evidence>
<dbReference type="OrthoDB" id="275719at2"/>
<name>A0A5C1AEB9_9BACT</name>
<proteinExistence type="predicted"/>